<keyword evidence="1" id="KW-1133">Transmembrane helix</keyword>
<proteinExistence type="predicted"/>
<comment type="caution">
    <text evidence="3">The sequence shown here is derived from an EMBL/GenBank/DDBJ whole genome shotgun (WGS) entry which is preliminary data.</text>
</comment>
<dbReference type="Proteomes" id="UP000326336">
    <property type="component" value="Unassembled WGS sequence"/>
</dbReference>
<evidence type="ECO:0000256" key="1">
    <source>
        <dbReference type="SAM" id="Phobius"/>
    </source>
</evidence>
<dbReference type="OrthoDB" id="3238206at2"/>
<feature type="domain" description="Putative Flp pilus-assembly TadG-like N-terminal" evidence="2">
    <location>
        <begin position="38"/>
        <end position="85"/>
    </location>
</feature>
<dbReference type="InterPro" id="IPR028087">
    <property type="entry name" value="Tad_N"/>
</dbReference>
<protein>
    <submittedName>
        <fullName evidence="3">Pilus assembly protein TadE</fullName>
    </submittedName>
</protein>
<dbReference type="NCBIfam" id="TIGR03816">
    <property type="entry name" value="tadE_like_DECH"/>
    <property type="match status" value="1"/>
</dbReference>
<sequence>MNRLNHDHDDRRDEDQLVLQAPVAPARRRGRLVGCDRGSGTMLAAGLAMAVGVLLAVIAAAGNALVCRTRAAEAADLAALSAAQALWDGRAFDEQGVCGIAGLVSSGNGVTLLRCATDGDDVQVSVEIATRVPFAPHIVHHSRAGPVECG</sequence>
<dbReference type="Pfam" id="PF13400">
    <property type="entry name" value="Tad"/>
    <property type="match status" value="1"/>
</dbReference>
<dbReference type="RefSeq" id="WP_151916186.1">
    <property type="nucleotide sequence ID" value="NZ_RQSP01000004.1"/>
</dbReference>
<gene>
    <name evidence="3" type="ORF">EHS19_02240</name>
</gene>
<dbReference type="InterPro" id="IPR021202">
    <property type="entry name" value="Rv3654c-like"/>
</dbReference>
<dbReference type="AlphaFoldDB" id="A0A5N5RLF1"/>
<organism evidence="3 4">
    <name type="scientific">Bifidobacterium jacchi</name>
    <dbReference type="NCBI Taxonomy" id="2490545"/>
    <lineage>
        <taxon>Bacteria</taxon>
        <taxon>Bacillati</taxon>
        <taxon>Actinomycetota</taxon>
        <taxon>Actinomycetes</taxon>
        <taxon>Bifidobacteriales</taxon>
        <taxon>Bifidobacteriaceae</taxon>
        <taxon>Bifidobacterium</taxon>
    </lineage>
</organism>
<evidence type="ECO:0000313" key="4">
    <source>
        <dbReference type="Proteomes" id="UP000326336"/>
    </source>
</evidence>
<keyword evidence="1" id="KW-0472">Membrane</keyword>
<keyword evidence="4" id="KW-1185">Reference proteome</keyword>
<dbReference type="EMBL" id="RQSP01000004">
    <property type="protein sequence ID" value="KAB5608166.1"/>
    <property type="molecule type" value="Genomic_DNA"/>
</dbReference>
<accession>A0A5N5RLF1</accession>
<evidence type="ECO:0000259" key="2">
    <source>
        <dbReference type="Pfam" id="PF13400"/>
    </source>
</evidence>
<evidence type="ECO:0000313" key="3">
    <source>
        <dbReference type="EMBL" id="KAB5608166.1"/>
    </source>
</evidence>
<name>A0A5N5RLF1_9BIFI</name>
<reference evidence="3 4" key="1">
    <citation type="journal article" date="2019" name="Int. J. Syst. Evol. Microbiol.">
        <title>Bifidobacterium jacchi sp. nov., isolated from the faeces of a baby common marmoset (Callithrix jacchus).</title>
        <authorList>
            <person name="Modesto M."/>
            <person name="Watanabe K."/>
            <person name="Arita M."/>
            <person name="Satti M."/>
            <person name="Oki K."/>
            <person name="Sciavilla P."/>
            <person name="Patavino C."/>
            <person name="Camma C."/>
            <person name="Michelini S."/>
            <person name="Sgorbati B."/>
            <person name="Mattarelli P."/>
        </authorList>
    </citation>
    <scope>NUCLEOTIDE SEQUENCE [LARGE SCALE GENOMIC DNA]</scope>
    <source>
        <strain evidence="3 4">MRM 9.3</strain>
    </source>
</reference>
<keyword evidence="1" id="KW-0812">Transmembrane</keyword>
<feature type="transmembrane region" description="Helical" evidence="1">
    <location>
        <begin position="42"/>
        <end position="66"/>
    </location>
</feature>